<organism evidence="4 5">
    <name type="scientific">Cytobacillus spartinae</name>
    <dbReference type="NCBI Taxonomy" id="3299023"/>
    <lineage>
        <taxon>Bacteria</taxon>
        <taxon>Bacillati</taxon>
        <taxon>Bacillota</taxon>
        <taxon>Bacilli</taxon>
        <taxon>Bacillales</taxon>
        <taxon>Bacillaceae</taxon>
        <taxon>Cytobacillus</taxon>
    </lineage>
</organism>
<evidence type="ECO:0000256" key="2">
    <source>
        <dbReference type="ARBA" id="ARBA00022803"/>
    </source>
</evidence>
<dbReference type="Proteomes" id="UP001601059">
    <property type="component" value="Unassembled WGS sequence"/>
</dbReference>
<feature type="repeat" description="TPR" evidence="3">
    <location>
        <begin position="814"/>
        <end position="847"/>
    </location>
</feature>
<reference evidence="4 5" key="1">
    <citation type="submission" date="2024-08" db="EMBL/GenBank/DDBJ databases">
        <title>Two novel Cytobacillus novel species.</title>
        <authorList>
            <person name="Liu G."/>
        </authorList>
    </citation>
    <scope>NUCLEOTIDE SEQUENCE [LARGE SCALE GENOMIC DNA]</scope>
    <source>
        <strain evidence="4 5">FJAT-54145</strain>
    </source>
</reference>
<keyword evidence="2 3" id="KW-0802">TPR repeat</keyword>
<dbReference type="Gene3D" id="1.25.40.10">
    <property type="entry name" value="Tetratricopeptide repeat domain"/>
    <property type="match status" value="4"/>
</dbReference>
<evidence type="ECO:0000256" key="3">
    <source>
        <dbReference type="PROSITE-ProRule" id="PRU00339"/>
    </source>
</evidence>
<dbReference type="InterPro" id="IPR011990">
    <property type="entry name" value="TPR-like_helical_dom_sf"/>
</dbReference>
<dbReference type="SUPFAM" id="SSF48452">
    <property type="entry name" value="TPR-like"/>
    <property type="match status" value="2"/>
</dbReference>
<dbReference type="EMBL" id="JBIACK010000003">
    <property type="protein sequence ID" value="MFE8700585.1"/>
    <property type="molecule type" value="Genomic_DNA"/>
</dbReference>
<comment type="caution">
    <text evidence="4">The sequence shown here is derived from an EMBL/GenBank/DDBJ whole genome shotgun (WGS) entry which is preliminary data.</text>
</comment>
<dbReference type="Pfam" id="PF13374">
    <property type="entry name" value="TPR_10"/>
    <property type="match status" value="1"/>
</dbReference>
<dbReference type="InterPro" id="IPR019734">
    <property type="entry name" value="TPR_rpt"/>
</dbReference>
<keyword evidence="5" id="KW-1185">Reference proteome</keyword>
<evidence type="ECO:0000256" key="1">
    <source>
        <dbReference type="ARBA" id="ARBA00022737"/>
    </source>
</evidence>
<proteinExistence type="predicted"/>
<evidence type="ECO:0000313" key="4">
    <source>
        <dbReference type="EMBL" id="MFE8700585.1"/>
    </source>
</evidence>
<accession>A0ABW6K8R4</accession>
<dbReference type="RefSeq" id="WP_389359923.1">
    <property type="nucleotide sequence ID" value="NZ_JBIACK010000003.1"/>
</dbReference>
<name>A0ABW6K8R4_9BACI</name>
<gene>
    <name evidence="4" type="ORF">ACFYKX_08175</name>
</gene>
<dbReference type="InterPro" id="IPR027417">
    <property type="entry name" value="P-loop_NTPase"/>
</dbReference>
<dbReference type="PANTHER" id="PTHR45641">
    <property type="entry name" value="TETRATRICOPEPTIDE REPEAT PROTEIN (AFU_ORTHOLOGUE AFUA_6G03870)"/>
    <property type="match status" value="1"/>
</dbReference>
<protein>
    <submittedName>
        <fullName evidence="4">Tetratricopeptide repeat protein</fullName>
    </submittedName>
</protein>
<feature type="repeat" description="TPR" evidence="3">
    <location>
        <begin position="530"/>
        <end position="563"/>
    </location>
</feature>
<dbReference type="SUPFAM" id="SSF52540">
    <property type="entry name" value="P-loop containing nucleoside triphosphate hydrolases"/>
    <property type="match status" value="1"/>
</dbReference>
<dbReference type="PROSITE" id="PS50005">
    <property type="entry name" value="TPR"/>
    <property type="match status" value="2"/>
</dbReference>
<keyword evidence="1" id="KW-0677">Repeat</keyword>
<evidence type="ECO:0000313" key="5">
    <source>
        <dbReference type="Proteomes" id="UP001601059"/>
    </source>
</evidence>
<dbReference type="Pfam" id="PF13181">
    <property type="entry name" value="TPR_8"/>
    <property type="match status" value="1"/>
</dbReference>
<dbReference type="PANTHER" id="PTHR45641:SF19">
    <property type="entry name" value="NEPHROCYSTIN-3"/>
    <property type="match status" value="1"/>
</dbReference>
<dbReference type="SMART" id="SM00028">
    <property type="entry name" value="TPR"/>
    <property type="match status" value="7"/>
</dbReference>
<sequence length="924" mass="108208">MDLKPKYSLNSLKKKTQSAIREFTDREEPTKAFFDAFQLKDSSQYKVLTYYGVGGIGKSRLLRELFQKVERVNPSTIKAILDFKEEKHRYPGEGLLWLREELKKKNKIKFTTFDLAYTIYWSKLNPQLSLKSNNKELPFIEEGSFVGELIHHLEDVPLAQWVPKTLRLINGFSKYKDMLDWWSSRGKEVMSILQESLPSEIEDMLPVFWAADLKDYIEKHDHPPVVIFIDTYEAIWEKNRQQGSFYEKDSWVQEFVLQLPEVLWVICGREKIQWAKTNPAWGDYSVLEQHLMGELSQTDSEKFLKSCGIEDEEIAGTITQASQGLPYYLDLMVDTYNLIQEKRAAQPDDFSKAPQEILNRFLRYLELSEKETLRVLSFTRYWDTKLFQSLIVEFKTGYPSTAYTELFRFSFINEIETNKWDMHSIMRTSLQEEIKSSNPYLYTQIHHYLFNYYNQELLNVKLNLFLDKDQEAFREAFFHGRIALSRENFFKWFLEKGRMLQAAGQFQLIASCYNDLMSLSSEFEHSELHAYIHQYFGEIHLLQGKYDDSIKAYKKAVEIFSVKATENQELLKDLGKSSMDLAEVMIHTTEYQAAFQYLSDALIQYQTYKGVKDVEFYSNQALIYIRLGKLNIRFSNYDESMTNYESALASCDEALKLHQDHSTVLAMKALAYEKLGELYGSSHYEKQGECYQKSIYFYEKALENKQQNHYLRILTNQGLAYKRLAEHYKTTKNPADKLKSFRQAISIYNKVLSQSPEFVDALEKKGHALVDYMALQAELELYDDALGSFYEAVETFEKVLEIAPTQGGSRNRLASAYRELAKMYMNQEQNAKATEALRRSLKLSEDVLAFSPQYIYVHNSMGKTYELLGDYYAKLNDRSEADKNYTLALEQYDKMLEKAPKLREPIRRIENIKEKQSVMKGNAK</sequence>